<evidence type="ECO:0000259" key="2">
    <source>
        <dbReference type="Pfam" id="PF02225"/>
    </source>
</evidence>
<proteinExistence type="inferred from homology"/>
<dbReference type="CDD" id="cd08022">
    <property type="entry name" value="M28_PSMA_like"/>
    <property type="match status" value="1"/>
</dbReference>
<dbReference type="SUPFAM" id="SSF52025">
    <property type="entry name" value="PA domain"/>
    <property type="match status" value="1"/>
</dbReference>
<dbReference type="STRING" id="1213857.A0A484FNZ7"/>
<sequence length="734" mass="79197">MVGGDIAAAVRRARYRPPCVSALIYSTQSLLFGIAITGAHACMRDWDNLERRIASHKHHAHGHKKRDLAVAYPPALTEQESVLVNSFDSKALDDWSHYYTHGDHLGGHNRSQAEWTRDQWAAAGWTASIEEYWIWYTAPLESALTLNRPDGSVHNVSLIEDMLDEDSTTSYPNRIPAYHAMSGSGNISAEYVYVGRGQRADFQALKDAGIELEGKIALSMYGAIYRGTKVKNAQDNGMIGAVLFTDPLDDGEITVANGYAAYPDGPARNPSMIQRGSVRFSSLYSGDPSTVGYASEKDGPRNDVTPYNPSNPSIPISMKDAAPLLAALDGNGLSAEQVNRSSWVGALPDITYSSGPAPGATLDMVHFMNQTVAPSWDVIGIINGTKEDEVLVIGNHRDAWVIGGAADPNSGSTVLIELAKAFGKLVDGGWKPRRTIVLGSWDAEEFGLQGSTEWVESHLPWLVTNAVAYLNIDVAVSGPRTALSGSGEIQTVAIEMMKKVLFPEDWGVGPTLYDMWFNTTEGEIAPLGSGSDYAAFYHNGIGAIEIGSDGGKTDPVYHYHGVHKAMGQWLTLVAFHIADDFIIPWDLPNAGRVLRTYYEDLNETIAESYPDVGLDLSPIDDAIGEFEAAAERIATVAKQALAFNDTVLIDVVNSKYRDFSRGFASVGGLPGRPTFHNVISAPGIDNGYGADVFPAVQDSLSSGNEEQALEWVTKSAAAVSRAADILQVKNGLLG</sequence>
<dbReference type="Pfam" id="PF02225">
    <property type="entry name" value="PA"/>
    <property type="match status" value="1"/>
</dbReference>
<dbReference type="Gene3D" id="1.20.930.40">
    <property type="entry name" value="Transferrin receptor-like, dimerisation domain"/>
    <property type="match status" value="1"/>
</dbReference>
<feature type="domain" description="PA" evidence="2">
    <location>
        <begin position="191"/>
        <end position="265"/>
    </location>
</feature>
<keyword evidence="5" id="KW-0378">Hydrolase</keyword>
<dbReference type="SUPFAM" id="SSF47672">
    <property type="entry name" value="Transferrin receptor-like dimerisation domain"/>
    <property type="match status" value="1"/>
</dbReference>
<dbReference type="PANTHER" id="PTHR10404:SF46">
    <property type="entry name" value="VACUOLAR PROTEIN SORTING-ASSOCIATED PROTEIN 70"/>
    <property type="match status" value="1"/>
</dbReference>
<dbReference type="InterPro" id="IPR036757">
    <property type="entry name" value="TFR-like_dimer_dom_sf"/>
</dbReference>
<dbReference type="FunFam" id="3.40.630.10:FF:000101">
    <property type="entry name" value="N-acetylated alpha-linked acidic dipeptidase like 1"/>
    <property type="match status" value="1"/>
</dbReference>
<dbReference type="Gene3D" id="3.50.30.30">
    <property type="match status" value="1"/>
</dbReference>
<dbReference type="InterPro" id="IPR003137">
    <property type="entry name" value="PA_domain"/>
</dbReference>
<evidence type="ECO:0000313" key="6">
    <source>
        <dbReference type="Proteomes" id="UP000014480"/>
    </source>
</evidence>
<evidence type="ECO:0000259" key="3">
    <source>
        <dbReference type="Pfam" id="PF04253"/>
    </source>
</evidence>
<dbReference type="FunFam" id="3.50.30.30:FF:000008">
    <property type="entry name" value="Glutamate carboxypeptidase 2"/>
    <property type="match status" value="1"/>
</dbReference>
<feature type="domain" description="Transferrin receptor-like dimerisation" evidence="3">
    <location>
        <begin position="614"/>
        <end position="727"/>
    </location>
</feature>
<evidence type="ECO:0000259" key="4">
    <source>
        <dbReference type="Pfam" id="PF04389"/>
    </source>
</evidence>
<dbReference type="CDD" id="cd02121">
    <property type="entry name" value="PA_GCPII_like"/>
    <property type="match status" value="1"/>
</dbReference>
<protein>
    <submittedName>
        <fullName evidence="5">Glutamate carboxypeptidase</fullName>
    </submittedName>
</protein>
<feature type="domain" description="Peptidase M28" evidence="4">
    <location>
        <begin position="378"/>
        <end position="558"/>
    </location>
</feature>
<dbReference type="SUPFAM" id="SSF53187">
    <property type="entry name" value="Zn-dependent exopeptidases"/>
    <property type="match status" value="1"/>
</dbReference>
<dbReference type="AlphaFoldDB" id="A0A484FNZ7"/>
<dbReference type="OrthoDB" id="5841748at2759"/>
<keyword evidence="5" id="KW-0645">Protease</keyword>
<comment type="caution">
    <text evidence="5">The sequence shown here is derived from an EMBL/GenBank/DDBJ whole genome shotgun (WGS) entry which is preliminary data.</text>
</comment>
<evidence type="ECO:0000313" key="5">
    <source>
        <dbReference type="EMBL" id="TDZ19224.1"/>
    </source>
</evidence>
<dbReference type="Gene3D" id="3.40.630.10">
    <property type="entry name" value="Zn peptidases"/>
    <property type="match status" value="1"/>
</dbReference>
<accession>A0A484FNZ7</accession>
<keyword evidence="5" id="KW-0121">Carboxypeptidase</keyword>
<keyword evidence="6" id="KW-1185">Reference proteome</keyword>
<dbReference type="InterPro" id="IPR039373">
    <property type="entry name" value="Peptidase_M28B"/>
</dbReference>
<dbReference type="PANTHER" id="PTHR10404">
    <property type="entry name" value="N-ACETYLATED-ALPHA-LINKED ACIDIC DIPEPTIDASE"/>
    <property type="match status" value="1"/>
</dbReference>
<dbReference type="GO" id="GO:0004180">
    <property type="term" value="F:carboxypeptidase activity"/>
    <property type="evidence" value="ECO:0007669"/>
    <property type="project" value="UniProtKB-KW"/>
</dbReference>
<reference evidence="6" key="2">
    <citation type="journal article" date="2019" name="Mol. Plant Microbe Interact.">
        <title>Genome sequence resources for four phytopathogenic fungi from the Colletotrichum orbiculare species complex.</title>
        <authorList>
            <person name="Gan P."/>
            <person name="Tsushima A."/>
            <person name="Narusaka M."/>
            <person name="Narusaka Y."/>
            <person name="Takano Y."/>
            <person name="Kubo Y."/>
            <person name="Shirasu K."/>
        </authorList>
    </citation>
    <scope>GENOME REANNOTATION</scope>
    <source>
        <strain evidence="6">104-T / ATCC 96160 / CBS 514.97 / LARS 414 / MAFF 240422</strain>
    </source>
</reference>
<dbReference type="InterPro" id="IPR046450">
    <property type="entry name" value="PA_dom_sf"/>
</dbReference>
<organism evidence="5 6">
    <name type="scientific">Colletotrichum orbiculare (strain 104-T / ATCC 96160 / CBS 514.97 / LARS 414 / MAFF 240422)</name>
    <name type="common">Cucumber anthracnose fungus</name>
    <name type="synonym">Colletotrichum lagenarium</name>
    <dbReference type="NCBI Taxonomy" id="1213857"/>
    <lineage>
        <taxon>Eukaryota</taxon>
        <taxon>Fungi</taxon>
        <taxon>Dikarya</taxon>
        <taxon>Ascomycota</taxon>
        <taxon>Pezizomycotina</taxon>
        <taxon>Sordariomycetes</taxon>
        <taxon>Hypocreomycetidae</taxon>
        <taxon>Glomerellales</taxon>
        <taxon>Glomerellaceae</taxon>
        <taxon>Colletotrichum</taxon>
        <taxon>Colletotrichum orbiculare species complex</taxon>
    </lineage>
</organism>
<name>A0A484FNZ7_COLOR</name>
<comment type="similarity">
    <text evidence="1">Belongs to the peptidase M28 family. M28B subfamily.</text>
</comment>
<dbReference type="InterPro" id="IPR007365">
    <property type="entry name" value="TFR-like_dimer_dom"/>
</dbReference>
<gene>
    <name evidence="5" type="ORF">Cob_v007781</name>
</gene>
<dbReference type="EMBL" id="AMCV02000020">
    <property type="protein sequence ID" value="TDZ19224.1"/>
    <property type="molecule type" value="Genomic_DNA"/>
</dbReference>
<reference evidence="6" key="1">
    <citation type="journal article" date="2013" name="New Phytol.">
        <title>Comparative genomic and transcriptomic analyses reveal the hemibiotrophic stage shift of Colletotrichum fungi.</title>
        <authorList>
            <person name="Gan P."/>
            <person name="Ikeda K."/>
            <person name="Irieda H."/>
            <person name="Narusaka M."/>
            <person name="O'Connell R.J."/>
            <person name="Narusaka Y."/>
            <person name="Takano Y."/>
            <person name="Kubo Y."/>
            <person name="Shirasu K."/>
        </authorList>
    </citation>
    <scope>NUCLEOTIDE SEQUENCE [LARGE SCALE GENOMIC DNA]</scope>
    <source>
        <strain evidence="6">104-T / ATCC 96160 / CBS 514.97 / LARS 414 / MAFF 240422</strain>
    </source>
</reference>
<dbReference type="InterPro" id="IPR007484">
    <property type="entry name" value="Peptidase_M28"/>
</dbReference>
<dbReference type="Pfam" id="PF04389">
    <property type="entry name" value="Peptidase_M28"/>
    <property type="match status" value="1"/>
</dbReference>
<dbReference type="Pfam" id="PF04253">
    <property type="entry name" value="TFR_dimer"/>
    <property type="match status" value="1"/>
</dbReference>
<dbReference type="Proteomes" id="UP000014480">
    <property type="component" value="Unassembled WGS sequence"/>
</dbReference>
<evidence type="ECO:0000256" key="1">
    <source>
        <dbReference type="ARBA" id="ARBA00005634"/>
    </source>
</evidence>